<proteinExistence type="predicted"/>
<protein>
    <recommendedName>
        <fullName evidence="3">DUF957 domain-containing protein</fullName>
    </recommendedName>
</protein>
<sequence length="151" mass="16227">MNIQDSLEILLRWLEDNVEMESDILFCDNVDSAAMIPAVQAAIALAENAKHGTANADGPVSALDNDSQTTSGIDDQGNSIDGGKALQIADHERKLVAVTHGQVIKEALNAASDFLDTDCVMDRLGISYEDAELRSSGAMELHNALIEWSKD</sequence>
<evidence type="ECO:0000313" key="2">
    <source>
        <dbReference type="EMBL" id="CDM79752.1"/>
    </source>
</evidence>
<geneLocation type="plasmid" evidence="2">
    <name>pENVA</name>
</geneLocation>
<dbReference type="AntiFam" id="ANF00264">
    <property type="entry name" value="Spurious protein deried frameshifted phage protein"/>
</dbReference>
<evidence type="ECO:0000256" key="1">
    <source>
        <dbReference type="SAM" id="MobiDB-lite"/>
    </source>
</evidence>
<dbReference type="AlphaFoldDB" id="A0A024HVA9"/>
<reference evidence="2" key="1">
    <citation type="journal article" date="2014" name="Antimicrob. Agents Chemother.">
        <title>IncH-Type Plasmid Harboring blaCTX-M-15, blaDHA-1, and qnrB4 Genes Recovered from Animal Isolates.</title>
        <authorList>
            <person name="Schluter A."/>
            <person name="Nordmann P."/>
            <person name="Bonnin R.A."/>
            <person name="Millemann Y."/>
            <person name="Eikmeyer F.G."/>
            <person name="Wibberg D."/>
            <person name="Puhler A."/>
            <person name="Poirel L."/>
        </authorList>
    </citation>
    <scope>NUCLEOTIDE SEQUENCE [LARGE SCALE GENOMIC DNA]</scope>
    <source>
        <strain evidence="2">Kp15</strain>
        <plasmid evidence="2">pENVA</plasmid>
    </source>
</reference>
<dbReference type="EMBL" id="HG918041">
    <property type="protein sequence ID" value="CDM79752.1"/>
    <property type="molecule type" value="Genomic_DNA"/>
</dbReference>
<dbReference type="RefSeq" id="WP_073558159.1">
    <property type="nucleotide sequence ID" value="NZ_CABHKM010000005.1"/>
</dbReference>
<name>A0A024HVA9_KLEPN</name>
<accession>A0A024HVA9</accession>
<organism evidence="2">
    <name type="scientific">Klebsiella pneumoniae</name>
    <dbReference type="NCBI Taxonomy" id="573"/>
    <lineage>
        <taxon>Bacteria</taxon>
        <taxon>Pseudomonadati</taxon>
        <taxon>Pseudomonadota</taxon>
        <taxon>Gammaproteobacteria</taxon>
        <taxon>Enterobacterales</taxon>
        <taxon>Enterobacteriaceae</taxon>
        <taxon>Klebsiella/Raoultella group</taxon>
        <taxon>Klebsiella</taxon>
        <taxon>Klebsiella pneumoniae complex</taxon>
    </lineage>
</organism>
<feature type="region of interest" description="Disordered" evidence="1">
    <location>
        <begin position="54"/>
        <end position="78"/>
    </location>
</feature>
<gene>
    <name evidence="2" type="ORF">PENVA_0136</name>
</gene>
<feature type="compositionally biased region" description="Polar residues" evidence="1">
    <location>
        <begin position="64"/>
        <end position="78"/>
    </location>
</feature>
<keyword evidence="2" id="KW-0614">Plasmid</keyword>
<evidence type="ECO:0008006" key="3">
    <source>
        <dbReference type="Google" id="ProtNLM"/>
    </source>
</evidence>